<dbReference type="InterPro" id="IPR006104">
    <property type="entry name" value="Glyco_hydro_2_N"/>
</dbReference>
<evidence type="ECO:0000256" key="4">
    <source>
        <dbReference type="ARBA" id="ARBA00013303"/>
    </source>
</evidence>
<dbReference type="Pfam" id="PF00703">
    <property type="entry name" value="Glyco_hydro_2"/>
    <property type="match status" value="1"/>
</dbReference>
<dbReference type="InterPro" id="IPR023230">
    <property type="entry name" value="Glyco_hydro_2_CS"/>
</dbReference>
<dbReference type="Pfam" id="PF02836">
    <property type="entry name" value="Glyco_hydro_2_C"/>
    <property type="match status" value="1"/>
</dbReference>
<dbReference type="PANTHER" id="PTHR46323">
    <property type="entry name" value="BETA-GALACTOSIDASE"/>
    <property type="match status" value="1"/>
</dbReference>
<evidence type="ECO:0000256" key="1">
    <source>
        <dbReference type="ARBA" id="ARBA00001412"/>
    </source>
</evidence>
<gene>
    <name evidence="10" type="primary">ebgA_2</name>
    <name evidence="10" type="ORF">KIM372_11390</name>
</gene>
<dbReference type="SUPFAM" id="SSF51445">
    <property type="entry name" value="(Trans)glycosidases"/>
    <property type="match status" value="1"/>
</dbReference>
<dbReference type="InterPro" id="IPR006103">
    <property type="entry name" value="Glyco_hydro_2_cat"/>
</dbReference>
<dbReference type="EC" id="3.2.1.23" evidence="3 8"/>
<organism evidence="10 11">
    <name type="scientific">Bombiscardovia nodaiensis</name>
    <dbReference type="NCBI Taxonomy" id="2932181"/>
    <lineage>
        <taxon>Bacteria</taxon>
        <taxon>Bacillati</taxon>
        <taxon>Actinomycetota</taxon>
        <taxon>Actinomycetes</taxon>
        <taxon>Bifidobacteriales</taxon>
        <taxon>Bifidobacteriaceae</taxon>
        <taxon>Bombiscardovia</taxon>
    </lineage>
</organism>
<dbReference type="InterPro" id="IPR036156">
    <property type="entry name" value="Beta-gal/glucu_dom_sf"/>
</dbReference>
<evidence type="ECO:0000256" key="5">
    <source>
        <dbReference type="ARBA" id="ARBA00022801"/>
    </source>
</evidence>
<reference evidence="10 11" key="1">
    <citation type="journal article" date="2023" name="Microbiol. Spectr.">
        <title>Symbiosis of Carpenter Bees with Uncharacterized Lactic Acid Bacteria Showing NAD Auxotrophy.</title>
        <authorList>
            <person name="Kawasaki S."/>
            <person name="Ozawa K."/>
            <person name="Mori T."/>
            <person name="Yamamoto A."/>
            <person name="Ito M."/>
            <person name="Ohkuma M."/>
            <person name="Sakamoto M."/>
            <person name="Matsutani M."/>
        </authorList>
    </citation>
    <scope>NUCLEOTIDE SEQUENCE [LARGE SCALE GENOMIC DNA]</scope>
    <source>
        <strain evidence="10 11">Kim37-2</strain>
    </source>
</reference>
<evidence type="ECO:0000313" key="10">
    <source>
        <dbReference type="EMBL" id="BDR53232.1"/>
    </source>
</evidence>
<comment type="similarity">
    <text evidence="2 8">Belongs to the glycosyl hydrolase 2 family.</text>
</comment>
<dbReference type="SUPFAM" id="SSF74650">
    <property type="entry name" value="Galactose mutarotase-like"/>
    <property type="match status" value="1"/>
</dbReference>
<evidence type="ECO:0000256" key="2">
    <source>
        <dbReference type="ARBA" id="ARBA00007401"/>
    </source>
</evidence>
<dbReference type="InterPro" id="IPR032312">
    <property type="entry name" value="LacZ_4"/>
</dbReference>
<proteinExistence type="inferred from homology"/>
<dbReference type="SUPFAM" id="SSF49303">
    <property type="entry name" value="beta-Galactosidase/glucuronidase domain"/>
    <property type="match status" value="2"/>
</dbReference>
<dbReference type="InterPro" id="IPR006102">
    <property type="entry name" value="Ig-like_GH2"/>
</dbReference>
<dbReference type="Gene3D" id="3.20.20.80">
    <property type="entry name" value="Glycosidases"/>
    <property type="match status" value="1"/>
</dbReference>
<evidence type="ECO:0000256" key="7">
    <source>
        <dbReference type="ARBA" id="ARBA00032230"/>
    </source>
</evidence>
<dbReference type="PROSITE" id="PS00719">
    <property type="entry name" value="GLYCOSYL_HYDROL_F2_1"/>
    <property type="match status" value="1"/>
</dbReference>
<evidence type="ECO:0000256" key="3">
    <source>
        <dbReference type="ARBA" id="ARBA00012756"/>
    </source>
</evidence>
<dbReference type="EMBL" id="AP026798">
    <property type="protein sequence ID" value="BDR53232.1"/>
    <property type="molecule type" value="Genomic_DNA"/>
</dbReference>
<dbReference type="PROSITE" id="PS00608">
    <property type="entry name" value="GLYCOSYL_HYDROL_F2_2"/>
    <property type="match status" value="1"/>
</dbReference>
<keyword evidence="5 8" id="KW-0378">Hydrolase</keyword>
<dbReference type="InterPro" id="IPR004199">
    <property type="entry name" value="B-gal_small/dom_5"/>
</dbReference>
<dbReference type="SUPFAM" id="SSF49785">
    <property type="entry name" value="Galactose-binding domain-like"/>
    <property type="match status" value="1"/>
</dbReference>
<keyword evidence="11" id="KW-1185">Reference proteome</keyword>
<dbReference type="Pfam" id="PF02929">
    <property type="entry name" value="Bgal_small_N"/>
    <property type="match status" value="1"/>
</dbReference>
<feature type="domain" description="Beta galactosidase small chain/" evidence="9">
    <location>
        <begin position="853"/>
        <end position="1123"/>
    </location>
</feature>
<dbReference type="PANTHER" id="PTHR46323:SF2">
    <property type="entry name" value="BETA-GALACTOSIDASE"/>
    <property type="match status" value="1"/>
</dbReference>
<dbReference type="Gene3D" id="2.60.40.10">
    <property type="entry name" value="Immunoglobulins"/>
    <property type="match status" value="2"/>
</dbReference>
<dbReference type="Gene3D" id="2.60.120.260">
    <property type="entry name" value="Galactose-binding domain-like"/>
    <property type="match status" value="1"/>
</dbReference>
<dbReference type="InterPro" id="IPR013783">
    <property type="entry name" value="Ig-like_fold"/>
</dbReference>
<keyword evidence="6 8" id="KW-0326">Glycosidase</keyword>
<dbReference type="InterPro" id="IPR014718">
    <property type="entry name" value="GH-type_carb-bd"/>
</dbReference>
<name>A0ABN6SAR7_9BIFI</name>
<dbReference type="Proteomes" id="UP001321766">
    <property type="component" value="Chromosome"/>
</dbReference>
<comment type="catalytic activity">
    <reaction evidence="1 8">
        <text>Hydrolysis of terminal non-reducing beta-D-galactose residues in beta-D-galactosides.</text>
        <dbReference type="EC" id="3.2.1.23"/>
    </reaction>
</comment>
<dbReference type="PRINTS" id="PR00132">
    <property type="entry name" value="GLHYDRLASE2"/>
</dbReference>
<dbReference type="InterPro" id="IPR011013">
    <property type="entry name" value="Gal_mutarotase_sf_dom"/>
</dbReference>
<dbReference type="Pfam" id="PF02837">
    <property type="entry name" value="Glyco_hydro_2_N"/>
    <property type="match status" value="1"/>
</dbReference>
<protein>
    <recommendedName>
        <fullName evidence="4 8">Beta-galactosidase</fullName>
        <ecNumber evidence="3 8">3.2.1.23</ecNumber>
    </recommendedName>
    <alternativeName>
        <fullName evidence="7 8">Lactase</fullName>
    </alternativeName>
</protein>
<dbReference type="InterPro" id="IPR023232">
    <property type="entry name" value="Glyco_hydro_2_AS"/>
</dbReference>
<evidence type="ECO:0000256" key="8">
    <source>
        <dbReference type="RuleBase" id="RU361154"/>
    </source>
</evidence>
<dbReference type="InterPro" id="IPR017853">
    <property type="entry name" value="GH"/>
</dbReference>
<dbReference type="InterPro" id="IPR008979">
    <property type="entry name" value="Galactose-bd-like_sf"/>
</dbReference>
<dbReference type="InterPro" id="IPR006101">
    <property type="entry name" value="Glyco_hydro_2"/>
</dbReference>
<evidence type="ECO:0000313" key="11">
    <source>
        <dbReference type="Proteomes" id="UP001321766"/>
    </source>
</evidence>
<evidence type="ECO:0000256" key="6">
    <source>
        <dbReference type="ARBA" id="ARBA00023295"/>
    </source>
</evidence>
<dbReference type="Pfam" id="PF16353">
    <property type="entry name" value="LacZ_4"/>
    <property type="match status" value="1"/>
</dbReference>
<accession>A0ABN6SAR7</accession>
<dbReference type="InterPro" id="IPR050347">
    <property type="entry name" value="Bact_Beta-galactosidase"/>
</dbReference>
<dbReference type="Gene3D" id="2.70.98.10">
    <property type="match status" value="1"/>
</dbReference>
<sequence length="1127" mass="126114">MFIPKYYEDPARLHVGCERSHSYVVPDAVAGDRRGELREQSARFCSLDGDWDFRYYPSIHALDDEVSGAAAAGSKAFFQADFDPAQDAGIGAYDKLPVPSVWQAHGYDQEQYTNVNYPFPFDPPYLPQENPCAVYLRDFDYQQDAQAPRAFLNFEGVDSCFYVWLNGRFVGYSQVSHSTSEFEVTQLLEPGRNRLAVLVLKWCDGSYLEDQDKFRMSGIFRSVYLLRRPQAAIRDYFVHTSLSEDQHSARIRIDLDFLGAVRPADTDPEIVGQAADQRSTAQPCPVQAKILDDFGQVLAQAAASADGRQGSIELSLSDPLLWNAEEPNLYRLELSSLGEEGTAGSQQVPAEVITDYIGIRQVSVDGNVVKVNGQPIKIHGVNRHDSDPVTGFTISQAQMMRDLQLMKEHNVNAIRTSHYPNAPHFYALFDQLGFYVIAEADIETHGIDALYEDKPREDPQCWNGKISDDPAFEDSIVDRVQRSVERDKNHASVISWSMGNESGYGCGFEAALAWTKQRDPSRLTHYESAIHGSPRANLDYSNLDIYSRMYPSTKDIAAYFTPEGPHGVTPHGDDGDQGRRPYFLCEYSHAMGNGPGDLEEYFETFQRFPGLLGGCVWEWCDHAIDQGRTIDGRKVYLYGGDHGEYPDDGNFCMDGLVYPDRRPHTGLKEFKNVFRPARVVDFDQPSCTLTLYNYMDFLDLADYLTISWTLLRDGEPFERGYFGGDETHNPASSSLEDPLLDAIDCGPVPSIPAHGEGQVTLPQLDLPAQGKVTLLVTYRLKEASSPLPAGFDLGFDQVDIAVQDRANSVVSALMDRFEPLSPAQPDQLMGRHSSQRLTSEGVPTIGETSSQIAIEGEDWRYAFNKNSGLFDSLVYASRPLLDQPMEVNVWRAPTDNDMNIKQEWRRAHYDHTYTRAYSSEYSVDQSTGTVTITADLALVSKVIQPIAKMRALWTITAQGALSLKMDVKRDPAFPFLPRFGLRLFLPKAMDQATYCGYGPTESYVDKHQATHYGVFASSAHGLFEPYLKPQESGSHWSCDYVNVESQSIAILALSETPFSFNLSPYTQEELTDKGHNHELDESESTVLCLDYAQSGLGSNSCGPALAEPYRLDIPEFTYTLRLLPQAK</sequence>
<dbReference type="SMART" id="SM01038">
    <property type="entry name" value="Bgal_small_N"/>
    <property type="match status" value="1"/>
</dbReference>
<evidence type="ECO:0000259" key="9">
    <source>
        <dbReference type="SMART" id="SM01038"/>
    </source>
</evidence>